<evidence type="ECO:0000256" key="5">
    <source>
        <dbReference type="ARBA" id="ARBA00049233"/>
    </source>
</evidence>
<keyword evidence="2" id="KW-0560">Oxidoreductase</keyword>
<dbReference type="Gene3D" id="3.30.360.10">
    <property type="entry name" value="Dihydrodipicolinate Reductase, domain 2"/>
    <property type="match status" value="1"/>
</dbReference>
<dbReference type="Pfam" id="PF01408">
    <property type="entry name" value="GFO_IDH_MocA"/>
    <property type="match status" value="1"/>
</dbReference>
<name>A0A3N4KYK1_9PEZI</name>
<keyword evidence="9" id="KW-1185">Reference proteome</keyword>
<protein>
    <recommendedName>
        <fullName evidence="3">D-xylose 1-dehydrogenase (NADP(+), D-xylono-1,5-lactone-forming)</fullName>
        <ecNumber evidence="3">1.1.1.179</ecNumber>
    </recommendedName>
    <alternativeName>
        <fullName evidence="4">D-xylose-NADP dehydrogenase</fullName>
    </alternativeName>
</protein>
<dbReference type="AlphaFoldDB" id="A0A3N4KYK1"/>
<dbReference type="InterPro" id="IPR050984">
    <property type="entry name" value="Gfo/Idh/MocA_domain"/>
</dbReference>
<dbReference type="SUPFAM" id="SSF51735">
    <property type="entry name" value="NAD(P)-binding Rossmann-fold domains"/>
    <property type="match status" value="1"/>
</dbReference>
<dbReference type="EC" id="1.1.1.179" evidence="3"/>
<evidence type="ECO:0000259" key="7">
    <source>
        <dbReference type="Pfam" id="PF22725"/>
    </source>
</evidence>
<gene>
    <name evidence="8" type="ORF">P167DRAFT_501676</name>
</gene>
<dbReference type="OrthoDB" id="2129491at2759"/>
<dbReference type="EMBL" id="ML119112">
    <property type="protein sequence ID" value="RPB15644.1"/>
    <property type="molecule type" value="Genomic_DNA"/>
</dbReference>
<dbReference type="Proteomes" id="UP000277580">
    <property type="component" value="Unassembled WGS sequence"/>
</dbReference>
<dbReference type="InterPro" id="IPR000683">
    <property type="entry name" value="Gfo/Idh/MocA-like_OxRdtase_N"/>
</dbReference>
<evidence type="ECO:0000313" key="9">
    <source>
        <dbReference type="Proteomes" id="UP000277580"/>
    </source>
</evidence>
<comment type="catalytic activity">
    <reaction evidence="5">
        <text>D-xylose + NADP(+) = D-xylono-1,5-lactone + NADPH + H(+)</text>
        <dbReference type="Rhea" id="RHEA:22000"/>
        <dbReference type="ChEBI" id="CHEBI:15378"/>
        <dbReference type="ChEBI" id="CHEBI:15867"/>
        <dbReference type="ChEBI" id="CHEBI:53455"/>
        <dbReference type="ChEBI" id="CHEBI:57783"/>
        <dbReference type="ChEBI" id="CHEBI:58349"/>
        <dbReference type="EC" id="1.1.1.179"/>
    </reaction>
</comment>
<evidence type="ECO:0000259" key="6">
    <source>
        <dbReference type="Pfam" id="PF01408"/>
    </source>
</evidence>
<comment type="similarity">
    <text evidence="1">Belongs to the Gfo/Idh/MocA family.</text>
</comment>
<accession>A0A3N4KYK1</accession>
<sequence length="367" mass="40084">MSAPYTVRWGILGPGWIAGEFSKDLVLDPSTRGVTDIKHIVQAAASATSLERAKTFLSDVGAPNGTAYGSYEELIADPNVDIIYIATPHSHHFPQCLMALNAGKPVVCEKPFTVNTEQTRILVELARNKGLFLMEAVWTRFFPISVQIRALIKEGRIGEVRRVFADLSMAQAPEEKYDDSHRMVNPDLAGGVLLDLGVYSLTWVYQTLYHTLPAAVKPQSKPTVTGTISKYERTGVDVENAVIVKFPNSIGIATSSIRVAADPEDNNHTAIKIQGTLGEIRVDHPAYAPAGYSIVVAGKGVERVECPVPAGKGMHWEADEAARCLRDGKLESETIPLEESLLVMEAMDTVRAQAGFRYPEVIESTEH</sequence>
<feature type="domain" description="GFO/IDH/MocA-like oxidoreductase" evidence="7">
    <location>
        <begin position="147"/>
        <end position="281"/>
    </location>
</feature>
<dbReference type="InterPro" id="IPR036291">
    <property type="entry name" value="NAD(P)-bd_dom_sf"/>
</dbReference>
<organism evidence="8 9">
    <name type="scientific">Morchella conica CCBAS932</name>
    <dbReference type="NCBI Taxonomy" id="1392247"/>
    <lineage>
        <taxon>Eukaryota</taxon>
        <taxon>Fungi</taxon>
        <taxon>Dikarya</taxon>
        <taxon>Ascomycota</taxon>
        <taxon>Pezizomycotina</taxon>
        <taxon>Pezizomycetes</taxon>
        <taxon>Pezizales</taxon>
        <taxon>Morchellaceae</taxon>
        <taxon>Morchella</taxon>
    </lineage>
</organism>
<proteinExistence type="inferred from homology"/>
<dbReference type="PANTHER" id="PTHR22604:SF115">
    <property type="entry name" value="DIHYDRODIOL DEHYDROGENASE, PUTATIVE (AFU_ORTHOLOGUE AFUA_1G07520)-RELATED"/>
    <property type="match status" value="1"/>
</dbReference>
<dbReference type="PANTHER" id="PTHR22604">
    <property type="entry name" value="OXIDOREDUCTASES"/>
    <property type="match status" value="1"/>
</dbReference>
<dbReference type="Gene3D" id="3.40.50.720">
    <property type="entry name" value="NAD(P)-binding Rossmann-like Domain"/>
    <property type="match status" value="1"/>
</dbReference>
<dbReference type="InterPro" id="IPR055170">
    <property type="entry name" value="GFO_IDH_MocA-like_dom"/>
</dbReference>
<feature type="domain" description="Gfo/Idh/MocA-like oxidoreductase N-terminal" evidence="6">
    <location>
        <begin position="8"/>
        <end position="134"/>
    </location>
</feature>
<dbReference type="GO" id="GO:0047837">
    <property type="term" value="F:D-xylose 1-dehydrogenase (NADP+) activity"/>
    <property type="evidence" value="ECO:0007669"/>
    <property type="project" value="UniProtKB-EC"/>
</dbReference>
<evidence type="ECO:0000256" key="2">
    <source>
        <dbReference type="ARBA" id="ARBA00023002"/>
    </source>
</evidence>
<evidence type="ECO:0000256" key="3">
    <source>
        <dbReference type="ARBA" id="ARBA00038984"/>
    </source>
</evidence>
<evidence type="ECO:0000256" key="4">
    <source>
        <dbReference type="ARBA" id="ARBA00042988"/>
    </source>
</evidence>
<evidence type="ECO:0000256" key="1">
    <source>
        <dbReference type="ARBA" id="ARBA00010928"/>
    </source>
</evidence>
<dbReference type="STRING" id="1392247.A0A3N4KYK1"/>
<reference evidence="8 9" key="1">
    <citation type="journal article" date="2018" name="Nat. Ecol. Evol.">
        <title>Pezizomycetes genomes reveal the molecular basis of ectomycorrhizal truffle lifestyle.</title>
        <authorList>
            <person name="Murat C."/>
            <person name="Payen T."/>
            <person name="Noel B."/>
            <person name="Kuo A."/>
            <person name="Morin E."/>
            <person name="Chen J."/>
            <person name="Kohler A."/>
            <person name="Krizsan K."/>
            <person name="Balestrini R."/>
            <person name="Da Silva C."/>
            <person name="Montanini B."/>
            <person name="Hainaut M."/>
            <person name="Levati E."/>
            <person name="Barry K.W."/>
            <person name="Belfiori B."/>
            <person name="Cichocki N."/>
            <person name="Clum A."/>
            <person name="Dockter R.B."/>
            <person name="Fauchery L."/>
            <person name="Guy J."/>
            <person name="Iotti M."/>
            <person name="Le Tacon F."/>
            <person name="Lindquist E.A."/>
            <person name="Lipzen A."/>
            <person name="Malagnac F."/>
            <person name="Mello A."/>
            <person name="Molinier V."/>
            <person name="Miyauchi S."/>
            <person name="Poulain J."/>
            <person name="Riccioni C."/>
            <person name="Rubini A."/>
            <person name="Sitrit Y."/>
            <person name="Splivallo R."/>
            <person name="Traeger S."/>
            <person name="Wang M."/>
            <person name="Zifcakova L."/>
            <person name="Wipf D."/>
            <person name="Zambonelli A."/>
            <person name="Paolocci F."/>
            <person name="Nowrousian M."/>
            <person name="Ottonello S."/>
            <person name="Baldrian P."/>
            <person name="Spatafora J.W."/>
            <person name="Henrissat B."/>
            <person name="Nagy L.G."/>
            <person name="Aury J.M."/>
            <person name="Wincker P."/>
            <person name="Grigoriev I.V."/>
            <person name="Bonfante P."/>
            <person name="Martin F.M."/>
        </authorList>
    </citation>
    <scope>NUCLEOTIDE SEQUENCE [LARGE SCALE GENOMIC DNA]</scope>
    <source>
        <strain evidence="8 9">CCBAS932</strain>
    </source>
</reference>
<dbReference type="GO" id="GO:0000166">
    <property type="term" value="F:nucleotide binding"/>
    <property type="evidence" value="ECO:0007669"/>
    <property type="project" value="InterPro"/>
</dbReference>
<dbReference type="Pfam" id="PF22725">
    <property type="entry name" value="GFO_IDH_MocA_C3"/>
    <property type="match status" value="1"/>
</dbReference>
<dbReference type="InParanoid" id="A0A3N4KYK1"/>
<dbReference type="SUPFAM" id="SSF55347">
    <property type="entry name" value="Glyceraldehyde-3-phosphate dehydrogenase-like, C-terminal domain"/>
    <property type="match status" value="1"/>
</dbReference>
<evidence type="ECO:0000313" key="8">
    <source>
        <dbReference type="EMBL" id="RPB15644.1"/>
    </source>
</evidence>